<dbReference type="SUPFAM" id="SSF48317">
    <property type="entry name" value="Acid phosphatase/Vanadium-dependent haloperoxidase"/>
    <property type="match status" value="1"/>
</dbReference>
<proteinExistence type="predicted"/>
<dbReference type="Pfam" id="PF01569">
    <property type="entry name" value="PAP2"/>
    <property type="match status" value="1"/>
</dbReference>
<dbReference type="Gene3D" id="1.10.606.20">
    <property type="match status" value="1"/>
</dbReference>
<evidence type="ECO:0000313" key="4">
    <source>
        <dbReference type="Proteomes" id="UP001596170"/>
    </source>
</evidence>
<dbReference type="InterPro" id="IPR036938">
    <property type="entry name" value="PAP2/HPO_sf"/>
</dbReference>
<dbReference type="EMBL" id="JBHSRI010000009">
    <property type="protein sequence ID" value="MFC6039326.1"/>
    <property type="molecule type" value="Genomic_DNA"/>
</dbReference>
<evidence type="ECO:0000256" key="1">
    <source>
        <dbReference type="SAM" id="MobiDB-lite"/>
    </source>
</evidence>
<feature type="region of interest" description="Disordered" evidence="1">
    <location>
        <begin position="278"/>
        <end position="299"/>
    </location>
</feature>
<sequence>MSKKFLRWSKVPYAGESKPPGDPVTSTAGSWSLTYLKRNRKGDFLNPKGVKMHLPIIHPDHIDFEKELKIVQSTLRNNNPTHEKNAVFYGTGVPTKQWSPVIDRLIDSYGVTPVYAARILLAVQAAVNDTMIVVWDYKYKWDTARPNQYDHEMETEICTPRFPSYPSGHASMSGCSEVVLSYFFPREAKKLRKFAEDDAVSRLYAGVHFPIDNTEGLKLGRFIGKVVVDHLKTQRNPNRTPIDAPYREYRNAEFIADDFKQFIPYDFADDCSSRVKEKDKDREKYSYSDNDKFNDNRNNERIVDSDTYKNVYSDNKRDIERYNNRHNNVYIDKNRDKDKDIESSIDSDKHNDKAESSSHQNRRNPHPFFNFKNLF</sequence>
<name>A0ABW1L799_9BACL</name>
<dbReference type="InterPro" id="IPR052559">
    <property type="entry name" value="V-haloperoxidase"/>
</dbReference>
<evidence type="ECO:0000313" key="3">
    <source>
        <dbReference type="EMBL" id="MFC6039326.1"/>
    </source>
</evidence>
<feature type="compositionally biased region" description="Basic and acidic residues" evidence="1">
    <location>
        <begin position="332"/>
        <end position="356"/>
    </location>
</feature>
<dbReference type="Proteomes" id="UP001596170">
    <property type="component" value="Unassembled WGS sequence"/>
</dbReference>
<feature type="domain" description="Phosphatidic acid phosphatase type 2/haloperoxidase" evidence="2">
    <location>
        <begin position="131"/>
        <end position="228"/>
    </location>
</feature>
<dbReference type="RefSeq" id="WP_377733403.1">
    <property type="nucleotide sequence ID" value="NZ_JBHSRI010000009.1"/>
</dbReference>
<protein>
    <submittedName>
        <fullName evidence="3">Phosphatase PAP2 family protein</fullName>
    </submittedName>
</protein>
<evidence type="ECO:0000259" key="2">
    <source>
        <dbReference type="Pfam" id="PF01569"/>
    </source>
</evidence>
<dbReference type="PANTHER" id="PTHR34599:SF1">
    <property type="entry name" value="PHOSPHATIDIC ACID PHOSPHATASE TYPE 2_HALOPEROXIDASE DOMAIN-CONTAINING PROTEIN"/>
    <property type="match status" value="1"/>
</dbReference>
<reference evidence="4" key="1">
    <citation type="journal article" date="2019" name="Int. J. Syst. Evol. Microbiol.">
        <title>The Global Catalogue of Microorganisms (GCM) 10K type strain sequencing project: providing services to taxonomists for standard genome sequencing and annotation.</title>
        <authorList>
            <consortium name="The Broad Institute Genomics Platform"/>
            <consortium name="The Broad Institute Genome Sequencing Center for Infectious Disease"/>
            <person name="Wu L."/>
            <person name="Ma J."/>
        </authorList>
    </citation>
    <scope>NUCLEOTIDE SEQUENCE [LARGE SCALE GENOMIC DNA]</scope>
    <source>
        <strain evidence="4">CCUG 54527</strain>
    </source>
</reference>
<organism evidence="3 4">
    <name type="scientific">Paenisporosarcina macmurdoensis</name>
    <dbReference type="NCBI Taxonomy" id="212659"/>
    <lineage>
        <taxon>Bacteria</taxon>
        <taxon>Bacillati</taxon>
        <taxon>Bacillota</taxon>
        <taxon>Bacilli</taxon>
        <taxon>Bacillales</taxon>
        <taxon>Caryophanaceae</taxon>
        <taxon>Paenisporosarcina</taxon>
    </lineage>
</organism>
<feature type="region of interest" description="Disordered" evidence="1">
    <location>
        <begin position="330"/>
        <end position="369"/>
    </location>
</feature>
<accession>A0ABW1L799</accession>
<dbReference type="InterPro" id="IPR000326">
    <property type="entry name" value="PAP2/HPO"/>
</dbReference>
<keyword evidence="4" id="KW-1185">Reference proteome</keyword>
<dbReference type="PANTHER" id="PTHR34599">
    <property type="entry name" value="PEROXIDASE-RELATED"/>
    <property type="match status" value="1"/>
</dbReference>
<dbReference type="CDD" id="cd03398">
    <property type="entry name" value="PAP2_haloperoxidase"/>
    <property type="match status" value="1"/>
</dbReference>
<gene>
    <name evidence="3" type="ORF">ACFPYN_07815</name>
</gene>
<comment type="caution">
    <text evidence="3">The sequence shown here is derived from an EMBL/GenBank/DDBJ whole genome shotgun (WGS) entry which is preliminary data.</text>
</comment>